<dbReference type="STRING" id="1437874.CSPHI_06230"/>
<evidence type="ECO:0000256" key="1">
    <source>
        <dbReference type="ARBA" id="ARBA00022723"/>
    </source>
</evidence>
<evidence type="ECO:0000313" key="5">
    <source>
        <dbReference type="EMBL" id="APT90704.1"/>
    </source>
</evidence>
<evidence type="ECO:0000259" key="3">
    <source>
        <dbReference type="Pfam" id="PF00557"/>
    </source>
</evidence>
<dbReference type="Gene3D" id="3.90.230.10">
    <property type="entry name" value="Creatinase/methionine aminopeptidase superfamily"/>
    <property type="match status" value="1"/>
</dbReference>
<dbReference type="InterPro" id="IPR050659">
    <property type="entry name" value="Peptidase_M24B"/>
</dbReference>
<keyword evidence="1" id="KW-0479">Metal-binding</keyword>
<dbReference type="Pfam" id="PF00557">
    <property type="entry name" value="Peptidase_M24"/>
    <property type="match status" value="1"/>
</dbReference>
<dbReference type="InterPro" id="IPR036005">
    <property type="entry name" value="Creatinase/aminopeptidase-like"/>
</dbReference>
<dbReference type="OrthoDB" id="9806388at2"/>
<dbReference type="PROSITE" id="PS00491">
    <property type="entry name" value="PROLINE_PEPTIDASE"/>
    <property type="match status" value="1"/>
</dbReference>
<dbReference type="InterPro" id="IPR000587">
    <property type="entry name" value="Creatinase_N"/>
</dbReference>
<dbReference type="AlphaFoldDB" id="A0A1L7CXZ7"/>
<dbReference type="InterPro" id="IPR001714">
    <property type="entry name" value="Pept_M24_MAP"/>
</dbReference>
<sequence>MTAIDHAARRDRLAAALAAAGTAALLVTRAEHVRWLTGFTGSNAALLLDASGAAAIATDSRYTTQVADQAPGLRCVTARDCPPALLADYRDGSAWPGRAGDPGGPARVGFEADWLSFAAAGALREAAAGLGLEPTRGLVEDLRLVKEPAELDLLRRAAAVAVGAYRDLLAAGGIAAGRTEREVAADLEHRMRLRGADRPSFDTIVASGPNSALPHHGAADRVLARGDLVTIDFGALVDGYCSDMTRTTVVGGAEAADDFAREIHSVVLRAQLAGLAAARPGTGLREVDAACREVIAAAGWGEYFVHSTGHGIGVDVHEPPFAATRGRGALAEGMTLTIEPGVYVPGRGGVRIEDTVIITSGESENLVDLPKTL</sequence>
<feature type="domain" description="Peptidase M24" evidence="3">
    <location>
        <begin position="153"/>
        <end position="359"/>
    </location>
</feature>
<dbReference type="InterPro" id="IPR001131">
    <property type="entry name" value="Peptidase_M24B_aminopep-P_CS"/>
</dbReference>
<dbReference type="PANTHER" id="PTHR46112:SF8">
    <property type="entry name" value="CYTOPLASMIC PEPTIDASE PEPQ-RELATED"/>
    <property type="match status" value="1"/>
</dbReference>
<proteinExistence type="predicted"/>
<dbReference type="InterPro" id="IPR029149">
    <property type="entry name" value="Creatin/AminoP/Spt16_N"/>
</dbReference>
<reference evidence="5 6" key="1">
    <citation type="submission" date="2014-08" db="EMBL/GenBank/DDBJ databases">
        <title>Complete genome sequence of Corynebacterium sphenisci CECT 5990(T) (=DSM 44792(T)), isolated from healthy wild penguins.</title>
        <authorList>
            <person name="Ruckert C."/>
            <person name="Albersmeier A."/>
            <person name="Winkler A."/>
            <person name="Kalinowski J."/>
        </authorList>
    </citation>
    <scope>NUCLEOTIDE SEQUENCE [LARGE SCALE GENOMIC DNA]</scope>
    <source>
        <strain evidence="5 6">DSM 44792</strain>
    </source>
</reference>
<dbReference type="Proteomes" id="UP000185469">
    <property type="component" value="Chromosome"/>
</dbReference>
<feature type="domain" description="Creatinase N-terminal" evidence="4">
    <location>
        <begin position="9"/>
        <end position="145"/>
    </location>
</feature>
<keyword evidence="2" id="KW-0378">Hydrolase</keyword>
<accession>A0A1L7CXZ7</accession>
<dbReference type="SUPFAM" id="SSF55920">
    <property type="entry name" value="Creatinase/aminopeptidase"/>
    <property type="match status" value="1"/>
</dbReference>
<evidence type="ECO:0000259" key="4">
    <source>
        <dbReference type="Pfam" id="PF01321"/>
    </source>
</evidence>
<evidence type="ECO:0000256" key="2">
    <source>
        <dbReference type="ARBA" id="ARBA00022801"/>
    </source>
</evidence>
<dbReference type="SUPFAM" id="SSF53092">
    <property type="entry name" value="Creatinase/prolidase N-terminal domain"/>
    <property type="match status" value="1"/>
</dbReference>
<dbReference type="Gene3D" id="3.40.350.10">
    <property type="entry name" value="Creatinase/prolidase N-terminal domain"/>
    <property type="match status" value="1"/>
</dbReference>
<dbReference type="GO" id="GO:0004177">
    <property type="term" value="F:aminopeptidase activity"/>
    <property type="evidence" value="ECO:0007669"/>
    <property type="project" value="UniProtKB-ARBA"/>
</dbReference>
<keyword evidence="6" id="KW-1185">Reference proteome</keyword>
<dbReference type="GO" id="GO:0008235">
    <property type="term" value="F:metalloexopeptidase activity"/>
    <property type="evidence" value="ECO:0007669"/>
    <property type="project" value="UniProtKB-ARBA"/>
</dbReference>
<dbReference type="PRINTS" id="PR00599">
    <property type="entry name" value="MAPEPTIDASE"/>
</dbReference>
<evidence type="ECO:0000313" key="6">
    <source>
        <dbReference type="Proteomes" id="UP000185469"/>
    </source>
</evidence>
<dbReference type="KEGG" id="csph:CSPHI_06230"/>
<dbReference type="EMBL" id="CP009248">
    <property type="protein sequence ID" value="APT90704.1"/>
    <property type="molecule type" value="Genomic_DNA"/>
</dbReference>
<dbReference type="GO" id="GO:0046872">
    <property type="term" value="F:metal ion binding"/>
    <property type="evidence" value="ECO:0007669"/>
    <property type="project" value="UniProtKB-KW"/>
</dbReference>
<organism evidence="5 6">
    <name type="scientific">Corynebacterium sphenisci DSM 44792</name>
    <dbReference type="NCBI Taxonomy" id="1437874"/>
    <lineage>
        <taxon>Bacteria</taxon>
        <taxon>Bacillati</taxon>
        <taxon>Actinomycetota</taxon>
        <taxon>Actinomycetes</taxon>
        <taxon>Mycobacteriales</taxon>
        <taxon>Corynebacteriaceae</taxon>
        <taxon>Corynebacterium</taxon>
    </lineage>
</organism>
<dbReference type="InterPro" id="IPR000994">
    <property type="entry name" value="Pept_M24"/>
</dbReference>
<name>A0A1L7CXZ7_9CORY</name>
<protein>
    <submittedName>
        <fullName evidence="5">X-Pro dipeptidase</fullName>
    </submittedName>
</protein>
<dbReference type="Pfam" id="PF01321">
    <property type="entry name" value="Creatinase_N"/>
    <property type="match status" value="1"/>
</dbReference>
<dbReference type="RefSeq" id="WP_075691947.1">
    <property type="nucleotide sequence ID" value="NZ_CP009248.1"/>
</dbReference>
<gene>
    <name evidence="5" type="ORF">CSPHI_06230</name>
</gene>
<dbReference type="PANTHER" id="PTHR46112">
    <property type="entry name" value="AMINOPEPTIDASE"/>
    <property type="match status" value="1"/>
</dbReference>
<dbReference type="CDD" id="cd01092">
    <property type="entry name" value="APP-like"/>
    <property type="match status" value="1"/>
</dbReference>